<evidence type="ECO:0000313" key="3">
    <source>
        <dbReference type="Proteomes" id="UP000784294"/>
    </source>
</evidence>
<accession>A0A448WXX6</accession>
<feature type="region of interest" description="Disordered" evidence="1">
    <location>
        <begin position="95"/>
        <end position="153"/>
    </location>
</feature>
<name>A0A448WXX6_9PLAT</name>
<dbReference type="AlphaFoldDB" id="A0A448WXX6"/>
<evidence type="ECO:0000256" key="1">
    <source>
        <dbReference type="SAM" id="MobiDB-lite"/>
    </source>
</evidence>
<evidence type="ECO:0000313" key="2">
    <source>
        <dbReference type="EMBL" id="VEL22921.1"/>
    </source>
</evidence>
<proteinExistence type="predicted"/>
<reference evidence="2" key="1">
    <citation type="submission" date="2018-11" db="EMBL/GenBank/DDBJ databases">
        <authorList>
            <consortium name="Pathogen Informatics"/>
        </authorList>
    </citation>
    <scope>NUCLEOTIDE SEQUENCE</scope>
</reference>
<feature type="region of interest" description="Disordered" evidence="1">
    <location>
        <begin position="175"/>
        <end position="237"/>
    </location>
</feature>
<sequence length="237" mass="24997">DAQVAIFSDLNAFEEIVGTICIQTTDPGRLPSDVEATIDKAVQETLDRAEGTIGPTSSQMALPPTVWPSPTMPITGATAVWKLGYSQKSCGEKQIAGVGVNGEEEDFKDNGDEEDGEEEDEGDDEEEEERQDIGICHPDGSRSGGPPRHEDSSSIVVACKSALGRASSVGRSVRKISLPSPGQSTGLSGHRDVVARPSVGHSQFRQRRTSTGLGMALSGGTLTKKAAARTEMSNMTP</sequence>
<feature type="non-terminal residue" evidence="2">
    <location>
        <position position="1"/>
    </location>
</feature>
<gene>
    <name evidence="2" type="ORF">PXEA_LOCUS16361</name>
</gene>
<keyword evidence="3" id="KW-1185">Reference proteome</keyword>
<protein>
    <submittedName>
        <fullName evidence="2">Uncharacterized protein</fullName>
    </submittedName>
</protein>
<dbReference type="EMBL" id="CAAALY010059108">
    <property type="protein sequence ID" value="VEL22921.1"/>
    <property type="molecule type" value="Genomic_DNA"/>
</dbReference>
<dbReference type="Proteomes" id="UP000784294">
    <property type="component" value="Unassembled WGS sequence"/>
</dbReference>
<organism evidence="2 3">
    <name type="scientific">Protopolystoma xenopodis</name>
    <dbReference type="NCBI Taxonomy" id="117903"/>
    <lineage>
        <taxon>Eukaryota</taxon>
        <taxon>Metazoa</taxon>
        <taxon>Spiralia</taxon>
        <taxon>Lophotrochozoa</taxon>
        <taxon>Platyhelminthes</taxon>
        <taxon>Monogenea</taxon>
        <taxon>Polyopisthocotylea</taxon>
        <taxon>Polystomatidea</taxon>
        <taxon>Polystomatidae</taxon>
        <taxon>Protopolystoma</taxon>
    </lineage>
</organism>
<feature type="compositionally biased region" description="Acidic residues" evidence="1">
    <location>
        <begin position="102"/>
        <end position="130"/>
    </location>
</feature>
<comment type="caution">
    <text evidence="2">The sequence shown here is derived from an EMBL/GenBank/DDBJ whole genome shotgun (WGS) entry which is preliminary data.</text>
</comment>